<organism evidence="14 15">
    <name type="scientific">Floridaenema fluviatile BLCC-F154</name>
    <dbReference type="NCBI Taxonomy" id="3153640"/>
    <lineage>
        <taxon>Bacteria</taxon>
        <taxon>Bacillati</taxon>
        <taxon>Cyanobacteriota</taxon>
        <taxon>Cyanophyceae</taxon>
        <taxon>Oscillatoriophycideae</taxon>
        <taxon>Aerosakkonematales</taxon>
        <taxon>Aerosakkonemataceae</taxon>
        <taxon>Floridanema</taxon>
        <taxon>Floridanema fluviatile</taxon>
    </lineage>
</organism>
<dbReference type="InterPro" id="IPR016003">
    <property type="entry name" value="PsbV_cyt_c550-like"/>
</dbReference>
<dbReference type="InterPro" id="IPR017851">
    <property type="entry name" value="PsbV_cyt_c550"/>
</dbReference>
<feature type="binding site" description="covalent" evidence="12">
    <location>
        <position position="66"/>
    </location>
    <ligand>
        <name>heme c</name>
        <dbReference type="ChEBI" id="CHEBI:61717"/>
    </ligand>
</feature>
<comment type="subunit">
    <text evidence="12">PSII is composed of 1 copy each of membrane proteins PsbA, PsbB, PsbC, PsbD, PsbE, PsbF, PsbH, PsbI, PsbJ, PsbK, PsbL, PsbM, PsbT, PsbX, PsbY, PsbZ, Psb30/Ycf12, peripheral proteins PsbO, CyanoQ (PsbQ), PsbU, PsbV and a large number of cofactors. It forms dimeric complexes.</text>
</comment>
<sequence precursor="true">MLKKYFWLAVATLFFTFQMVVGSAFAIEIDVETRTVPKNAQGDTMVLTQKQVQEGKRLFNAVCSQCHNGGITKTDPNIGLEPETLALATPPRNNIEGLVDFMKNPTTYDGEVEIAETHPSMKSSDIFSEMRDLTDDDLTAIAGHILIQPKIVGIKWGGGKIYY</sequence>
<feature type="domain" description="Cytochrome c" evidence="13">
    <location>
        <begin position="50"/>
        <end position="149"/>
    </location>
</feature>
<dbReference type="Proteomes" id="UP001576776">
    <property type="component" value="Unassembled WGS sequence"/>
</dbReference>
<dbReference type="NCBIfam" id="TIGR03045">
    <property type="entry name" value="PS_II_C550"/>
    <property type="match status" value="1"/>
</dbReference>
<proteinExistence type="inferred from homology"/>
<evidence type="ECO:0000313" key="15">
    <source>
        <dbReference type="Proteomes" id="UP001576776"/>
    </source>
</evidence>
<keyword evidence="3 12" id="KW-0813">Transport</keyword>
<evidence type="ECO:0000256" key="7">
    <source>
        <dbReference type="ARBA" id="ARBA00022982"/>
    </source>
</evidence>
<comment type="similarity">
    <text evidence="2 12">Belongs to the cytochrome c family. PsbV subfamily.</text>
</comment>
<evidence type="ECO:0000256" key="11">
    <source>
        <dbReference type="ARBA" id="ARBA00023276"/>
    </source>
</evidence>
<accession>A0ABV4Y907</accession>
<keyword evidence="15" id="KW-1185">Reference proteome</keyword>
<comment type="caution">
    <text evidence="14">The sequence shown here is derived from an EMBL/GenBank/DDBJ whole genome shotgun (WGS) entry which is preliminary data.</text>
</comment>
<reference evidence="14 15" key="1">
    <citation type="submission" date="2024-09" db="EMBL/GenBank/DDBJ databases">
        <title>Floridaenema gen nov. (Aerosakkonemataceae, Aerosakkonematales ord. nov., Cyanobacteria) from benthic tropical and subtropical fresh waters, with the description of four new species.</title>
        <authorList>
            <person name="Moretto J.A."/>
            <person name="Berthold D.E."/>
            <person name="Lefler F.W."/>
            <person name="Huang I.-S."/>
            <person name="Laughinghouse H. IV."/>
        </authorList>
    </citation>
    <scope>NUCLEOTIDE SEQUENCE [LARGE SCALE GENOMIC DNA]</scope>
    <source>
        <strain evidence="14 15">BLCC-F154</strain>
    </source>
</reference>
<dbReference type="RefSeq" id="WP_413256818.1">
    <property type="nucleotide sequence ID" value="NZ_JBHFNS010000037.1"/>
</dbReference>
<dbReference type="SUPFAM" id="SSF46626">
    <property type="entry name" value="Cytochrome c"/>
    <property type="match status" value="1"/>
</dbReference>
<feature type="chain" id="PRO_5044904674" description="Photosystem II extrinsic protein V" evidence="12">
    <location>
        <begin position="27"/>
        <end position="163"/>
    </location>
</feature>
<comment type="cofactor">
    <cofactor evidence="12">
        <name>heme c</name>
        <dbReference type="ChEBI" id="CHEBI:61717"/>
    </cofactor>
    <text evidence="12">Binds 1 heme c group covalently per subunit.</text>
</comment>
<keyword evidence="5 12" id="KW-0349">Heme</keyword>
<dbReference type="PIRSF" id="PIRSF005890">
    <property type="entry name" value="Phot_II_cyt_c550"/>
    <property type="match status" value="1"/>
</dbReference>
<keyword evidence="4 12" id="KW-0602">Photosynthesis</keyword>
<evidence type="ECO:0000256" key="1">
    <source>
        <dbReference type="ARBA" id="ARBA00004170"/>
    </source>
</evidence>
<feature type="binding site" description="covalent" evidence="12">
    <location>
        <position position="63"/>
    </location>
    <ligand>
        <name>heme c</name>
        <dbReference type="ChEBI" id="CHEBI:61717"/>
    </ligand>
</feature>
<comment type="subcellular location">
    <subcellularLocation>
        <location evidence="12">Cellular thylakoid membrane</location>
        <topology evidence="12">Peripheral membrane protein</topology>
        <orientation evidence="12">Lumenal side</orientation>
    </subcellularLocation>
    <subcellularLocation>
        <location evidence="1">Membrane</location>
        <topology evidence="1">Peripheral membrane protein</topology>
    </subcellularLocation>
    <text evidence="12">Associated with photosystem II at the lumenal side of the thylakoid membrane.</text>
</comment>
<evidence type="ECO:0000259" key="13">
    <source>
        <dbReference type="PROSITE" id="PS51007"/>
    </source>
</evidence>
<dbReference type="Pfam" id="PF14495">
    <property type="entry name" value="Cytochrom_C550"/>
    <property type="match status" value="1"/>
</dbReference>
<evidence type="ECO:0000256" key="3">
    <source>
        <dbReference type="ARBA" id="ARBA00022448"/>
    </source>
</evidence>
<keyword evidence="8 12" id="KW-0408">Iron</keyword>
<gene>
    <name evidence="12 14" type="primary">psbV</name>
    <name evidence="14" type="ORF">ACE1B6_08470</name>
</gene>
<keyword evidence="10 12" id="KW-0472">Membrane</keyword>
<feature type="binding site" description="axial binding residue" evidence="12">
    <location>
        <position position="118"/>
    </location>
    <ligand>
        <name>heme c</name>
        <dbReference type="ChEBI" id="CHEBI:61717"/>
    </ligand>
    <ligandPart>
        <name>Fe</name>
        <dbReference type="ChEBI" id="CHEBI:18248"/>
    </ligandPart>
</feature>
<comment type="function">
    <text evidence="12">One of the extrinsic, lumenal subunits of photosystem II (PSII). PSII is a light-driven water plastoquinone oxidoreductase, using light energy to abstract electrons from H(2)O, generating a proton gradient subsequently used for ATP formation. The extrinsic proteins stabilize the structure of photosystem II oxygen-evolving complex (OEC), the ion environment of oxygen evolution and protect the OEC against heat-induced inactivation. Low-potential cytochrome c that plays a role in the OEC of PSII.</text>
</comment>
<keyword evidence="6 12" id="KW-0479">Metal-binding</keyword>
<evidence type="ECO:0000313" key="14">
    <source>
        <dbReference type="EMBL" id="MFB2935300.1"/>
    </source>
</evidence>
<dbReference type="HAMAP" id="MF_01378">
    <property type="entry name" value="PSII_Cyt550"/>
    <property type="match status" value="1"/>
</dbReference>
<dbReference type="EMBL" id="JBHFNS010000037">
    <property type="protein sequence ID" value="MFB2935300.1"/>
    <property type="molecule type" value="Genomic_DNA"/>
</dbReference>
<dbReference type="InterPro" id="IPR036909">
    <property type="entry name" value="Cyt_c-like_dom_sf"/>
</dbReference>
<keyword evidence="9 12" id="KW-0793">Thylakoid</keyword>
<evidence type="ECO:0000256" key="5">
    <source>
        <dbReference type="ARBA" id="ARBA00022617"/>
    </source>
</evidence>
<evidence type="ECO:0000256" key="10">
    <source>
        <dbReference type="ARBA" id="ARBA00023136"/>
    </source>
</evidence>
<evidence type="ECO:0000256" key="2">
    <source>
        <dbReference type="ARBA" id="ARBA00010433"/>
    </source>
</evidence>
<dbReference type="PROSITE" id="PS51007">
    <property type="entry name" value="CYTC"/>
    <property type="match status" value="1"/>
</dbReference>
<dbReference type="Gene3D" id="1.10.760.10">
    <property type="entry name" value="Cytochrome c-like domain"/>
    <property type="match status" value="1"/>
</dbReference>
<evidence type="ECO:0000256" key="6">
    <source>
        <dbReference type="ARBA" id="ARBA00022723"/>
    </source>
</evidence>
<feature type="binding site" description="axial binding residue" evidence="12">
    <location>
        <position position="67"/>
    </location>
    <ligand>
        <name>heme c</name>
        <dbReference type="ChEBI" id="CHEBI:61717"/>
    </ligand>
    <ligandPart>
        <name>Fe</name>
        <dbReference type="ChEBI" id="CHEBI:18248"/>
    </ligandPart>
</feature>
<keyword evidence="7 12" id="KW-0249">Electron transport</keyword>
<evidence type="ECO:0000256" key="9">
    <source>
        <dbReference type="ARBA" id="ARBA00023078"/>
    </source>
</evidence>
<evidence type="ECO:0000256" key="12">
    <source>
        <dbReference type="HAMAP-Rule" id="MF_01378"/>
    </source>
</evidence>
<dbReference type="InterPro" id="IPR009056">
    <property type="entry name" value="Cyt_c-like_dom"/>
</dbReference>
<feature type="signal peptide" evidence="12">
    <location>
        <begin position="1"/>
        <end position="26"/>
    </location>
</feature>
<evidence type="ECO:0000256" key="8">
    <source>
        <dbReference type="ARBA" id="ARBA00023004"/>
    </source>
</evidence>
<keyword evidence="11 12" id="KW-0604">Photosystem II</keyword>
<name>A0ABV4Y907_9CYAN</name>
<keyword evidence="12" id="KW-0732">Signal</keyword>
<dbReference type="InterPro" id="IPR029490">
    <property type="entry name" value="Cytochrom_C550"/>
</dbReference>
<evidence type="ECO:0000256" key="4">
    <source>
        <dbReference type="ARBA" id="ARBA00022531"/>
    </source>
</evidence>
<protein>
    <recommendedName>
        <fullName evidence="12">Photosystem II extrinsic protein V</fullName>
        <shortName evidence="12">PsbV</shortName>
    </recommendedName>
    <alternativeName>
        <fullName evidence="12">Cytochrome c-550</fullName>
    </alternativeName>
    <alternativeName>
        <fullName evidence="12">Cytochrome c550</fullName>
    </alternativeName>
    <alternativeName>
        <fullName evidence="12">Low-potential cytochrome c</fullName>
    </alternativeName>
</protein>